<dbReference type="InterPro" id="IPR045759">
    <property type="entry name" value="Ap4A_phos1/2_N"/>
</dbReference>
<feature type="domain" description="Ap4A phosphorylase 1/2 N-terminal" evidence="2">
    <location>
        <begin position="3"/>
        <end position="155"/>
    </location>
</feature>
<dbReference type="STRING" id="5722.A2FUK8"/>
<dbReference type="InterPro" id="IPR019200">
    <property type="entry name" value="ATP_adenylylTrfase_C"/>
</dbReference>
<dbReference type="AlphaFoldDB" id="A2FUK8"/>
<dbReference type="GO" id="GO:0005524">
    <property type="term" value="F:ATP binding"/>
    <property type="evidence" value="ECO:0007669"/>
    <property type="project" value="InterPro"/>
</dbReference>
<dbReference type="GO" id="GO:0009117">
    <property type="term" value="P:nucleotide metabolic process"/>
    <property type="evidence" value="ECO:0007669"/>
    <property type="project" value="InterPro"/>
</dbReference>
<dbReference type="PANTHER" id="PTHR38420:SF1">
    <property type="entry name" value="PUTATIVE (AFU_ORTHOLOGUE AFUA_5G14690)-RELATED"/>
    <property type="match status" value="1"/>
</dbReference>
<dbReference type="InterPro" id="IPR009163">
    <property type="entry name" value="Ap4A_phos1/2"/>
</dbReference>
<sequence length="261" mass="29401">MSLASKIIAKAEEALRFKTAYLLHVVKPPIVVHDQGVNFHFKEYDVKLLTSISKPPQKYAIDPLLPPYEPHLFVARLSTMDVIINKFMHQPGHVVLTATNPTCAQGNPLLPGNFDDMAEVLNSFGKGITYYNSGIDSGCTQLHKHAQYTPLEETPILTAIKNGIKLPFECRWEKMDKITGQTINDVYHQLVKNLPTKDYNFIVRKDMAALFPRTMARHPTGVVVNSLGMCGVFSVWHDSNKYIKEHPMQILTDLSVSVKNE</sequence>
<accession>A2FUK8</accession>
<dbReference type="GO" id="GO:0003877">
    <property type="term" value="F:ATP:ADP adenylyltransferase activity"/>
    <property type="evidence" value="ECO:0007669"/>
    <property type="project" value="InterPro"/>
</dbReference>
<dbReference type="Gene3D" id="3.30.428.70">
    <property type="match status" value="1"/>
</dbReference>
<dbReference type="PANTHER" id="PTHR38420">
    <property type="entry name" value="AP-4-A PHOSPHORYLASE II"/>
    <property type="match status" value="1"/>
</dbReference>
<organism evidence="3 4">
    <name type="scientific">Trichomonas vaginalis (strain ATCC PRA-98 / G3)</name>
    <dbReference type="NCBI Taxonomy" id="412133"/>
    <lineage>
        <taxon>Eukaryota</taxon>
        <taxon>Metamonada</taxon>
        <taxon>Parabasalia</taxon>
        <taxon>Trichomonadida</taxon>
        <taxon>Trichomonadidae</taxon>
        <taxon>Trichomonas</taxon>
    </lineage>
</organism>
<dbReference type="Proteomes" id="UP000001542">
    <property type="component" value="Unassembled WGS sequence"/>
</dbReference>
<reference evidence="3" key="1">
    <citation type="submission" date="2006-10" db="EMBL/GenBank/DDBJ databases">
        <authorList>
            <person name="Amadeo P."/>
            <person name="Zhao Q."/>
            <person name="Wortman J."/>
            <person name="Fraser-Liggett C."/>
            <person name="Carlton J."/>
        </authorList>
    </citation>
    <scope>NUCLEOTIDE SEQUENCE</scope>
    <source>
        <strain evidence="3">G3</strain>
    </source>
</reference>
<evidence type="ECO:0000259" key="2">
    <source>
        <dbReference type="Pfam" id="PF19327"/>
    </source>
</evidence>
<evidence type="ECO:0000313" key="3">
    <source>
        <dbReference type="EMBL" id="EAX91415.1"/>
    </source>
</evidence>
<dbReference type="KEGG" id="tva:4749108"/>
<dbReference type="RefSeq" id="XP_001304345.1">
    <property type="nucleotide sequence ID" value="XM_001304344.1"/>
</dbReference>
<dbReference type="VEuPathDB" id="TrichDB:TVAGG3_0045210"/>
<dbReference type="InParanoid" id="A2FUK8"/>
<evidence type="ECO:0000259" key="1">
    <source>
        <dbReference type="Pfam" id="PF09830"/>
    </source>
</evidence>
<proteinExistence type="predicted"/>
<protein>
    <submittedName>
        <fullName evidence="3">Uncharacterized protein</fullName>
    </submittedName>
</protein>
<name>A2FUK8_TRIV3</name>
<dbReference type="InterPro" id="IPR043171">
    <property type="entry name" value="Ap4A_phos1/2-like"/>
</dbReference>
<dbReference type="EMBL" id="DS114037">
    <property type="protein sequence ID" value="EAX91415.1"/>
    <property type="molecule type" value="Genomic_DNA"/>
</dbReference>
<feature type="domain" description="ATP adenylyltransferase C-terminal" evidence="1">
    <location>
        <begin position="165"/>
        <end position="256"/>
    </location>
</feature>
<dbReference type="SMR" id="A2FUK8"/>
<dbReference type="OrthoDB" id="10267950at2759"/>
<dbReference type="Pfam" id="PF09830">
    <property type="entry name" value="ATP_transf"/>
    <property type="match status" value="1"/>
</dbReference>
<dbReference type="Pfam" id="PF19327">
    <property type="entry name" value="Ap4A_phos_N"/>
    <property type="match status" value="1"/>
</dbReference>
<evidence type="ECO:0000313" key="4">
    <source>
        <dbReference type="Proteomes" id="UP000001542"/>
    </source>
</evidence>
<dbReference type="VEuPathDB" id="TrichDB:TVAG_313020"/>
<gene>
    <name evidence="3" type="ORF">TVAG_313020</name>
</gene>
<keyword evidence="4" id="KW-1185">Reference proteome</keyword>
<reference evidence="3" key="2">
    <citation type="journal article" date="2007" name="Science">
        <title>Draft genome sequence of the sexually transmitted pathogen Trichomonas vaginalis.</title>
        <authorList>
            <person name="Carlton J.M."/>
            <person name="Hirt R.P."/>
            <person name="Silva J.C."/>
            <person name="Delcher A.L."/>
            <person name="Schatz M."/>
            <person name="Zhao Q."/>
            <person name="Wortman J.R."/>
            <person name="Bidwell S.L."/>
            <person name="Alsmark U.C.M."/>
            <person name="Besteiro S."/>
            <person name="Sicheritz-Ponten T."/>
            <person name="Noel C.J."/>
            <person name="Dacks J.B."/>
            <person name="Foster P.G."/>
            <person name="Simillion C."/>
            <person name="Van de Peer Y."/>
            <person name="Miranda-Saavedra D."/>
            <person name="Barton G.J."/>
            <person name="Westrop G.D."/>
            <person name="Mueller S."/>
            <person name="Dessi D."/>
            <person name="Fiori P.L."/>
            <person name="Ren Q."/>
            <person name="Paulsen I."/>
            <person name="Zhang H."/>
            <person name="Bastida-Corcuera F.D."/>
            <person name="Simoes-Barbosa A."/>
            <person name="Brown M.T."/>
            <person name="Hayes R.D."/>
            <person name="Mukherjee M."/>
            <person name="Okumura C.Y."/>
            <person name="Schneider R."/>
            <person name="Smith A.J."/>
            <person name="Vanacova S."/>
            <person name="Villalvazo M."/>
            <person name="Haas B.J."/>
            <person name="Pertea M."/>
            <person name="Feldblyum T.V."/>
            <person name="Utterback T.R."/>
            <person name="Shu C.L."/>
            <person name="Osoegawa K."/>
            <person name="de Jong P.J."/>
            <person name="Hrdy I."/>
            <person name="Horvathova L."/>
            <person name="Zubacova Z."/>
            <person name="Dolezal P."/>
            <person name="Malik S.B."/>
            <person name="Logsdon J.M. Jr."/>
            <person name="Henze K."/>
            <person name="Gupta A."/>
            <person name="Wang C.C."/>
            <person name="Dunne R.L."/>
            <person name="Upcroft J.A."/>
            <person name="Upcroft P."/>
            <person name="White O."/>
            <person name="Salzberg S.L."/>
            <person name="Tang P."/>
            <person name="Chiu C.-H."/>
            <person name="Lee Y.-S."/>
            <person name="Embley T.M."/>
            <person name="Coombs G.H."/>
            <person name="Mottram J.C."/>
            <person name="Tachezy J."/>
            <person name="Fraser-Liggett C.M."/>
            <person name="Johnson P.J."/>
        </authorList>
    </citation>
    <scope>NUCLEOTIDE SEQUENCE [LARGE SCALE GENOMIC DNA]</scope>
    <source>
        <strain evidence="3">G3</strain>
    </source>
</reference>